<accession>U5D0F4</accession>
<dbReference type="Proteomes" id="UP000017836">
    <property type="component" value="Unassembled WGS sequence"/>
</dbReference>
<dbReference type="AlphaFoldDB" id="U5D0F4"/>
<evidence type="ECO:0000313" key="1">
    <source>
        <dbReference type="EMBL" id="ERN15909.1"/>
    </source>
</evidence>
<reference evidence="2" key="1">
    <citation type="journal article" date="2013" name="Science">
        <title>The Amborella genome and the evolution of flowering plants.</title>
        <authorList>
            <consortium name="Amborella Genome Project"/>
        </authorList>
    </citation>
    <scope>NUCLEOTIDE SEQUENCE [LARGE SCALE GENOMIC DNA]</scope>
</reference>
<dbReference type="HOGENOM" id="CLU_2041192_0_0_1"/>
<proteinExistence type="predicted"/>
<name>U5D0F4_AMBTC</name>
<dbReference type="EMBL" id="KI392495">
    <property type="protein sequence ID" value="ERN15909.1"/>
    <property type="molecule type" value="Genomic_DNA"/>
</dbReference>
<organism evidence="1 2">
    <name type="scientific">Amborella trichopoda</name>
    <dbReference type="NCBI Taxonomy" id="13333"/>
    <lineage>
        <taxon>Eukaryota</taxon>
        <taxon>Viridiplantae</taxon>
        <taxon>Streptophyta</taxon>
        <taxon>Embryophyta</taxon>
        <taxon>Tracheophyta</taxon>
        <taxon>Spermatophyta</taxon>
        <taxon>Magnoliopsida</taxon>
        <taxon>Amborellales</taxon>
        <taxon>Amborellaceae</taxon>
        <taxon>Amborella</taxon>
    </lineage>
</organism>
<protein>
    <submittedName>
        <fullName evidence="1">Uncharacterized protein</fullName>
    </submittedName>
</protein>
<dbReference type="Gramene" id="ERN15909">
    <property type="protein sequence ID" value="ERN15909"/>
    <property type="gene ID" value="AMTR_s00039p00222360"/>
</dbReference>
<evidence type="ECO:0000313" key="2">
    <source>
        <dbReference type="Proteomes" id="UP000017836"/>
    </source>
</evidence>
<sequence>MSPSLSNATTPTLPTTSSTTPTLFLHNYLFNHPTPALSLHNSLVVSGLNPDCYTFAFAIRACTELPWPSPGRTPHAMAIVTGHAQNLFVSSPLALFYLNFFLIDYSLKVFGLMPQRDAPAF</sequence>
<keyword evidence="2" id="KW-1185">Reference proteome</keyword>
<gene>
    <name evidence="1" type="ORF">AMTR_s00039p00222360</name>
</gene>